<evidence type="ECO:0000313" key="4">
    <source>
        <dbReference type="Proteomes" id="UP000835052"/>
    </source>
</evidence>
<feature type="compositionally biased region" description="Basic residues" evidence="1">
    <location>
        <begin position="640"/>
        <end position="650"/>
    </location>
</feature>
<accession>A0A8S1GPN4</accession>
<feature type="compositionally biased region" description="Low complexity" evidence="1">
    <location>
        <begin position="611"/>
        <end position="624"/>
    </location>
</feature>
<proteinExistence type="predicted"/>
<dbReference type="EMBL" id="CAJGYM010000001">
    <property type="protein sequence ID" value="CAD6184901.1"/>
    <property type="molecule type" value="Genomic_DNA"/>
</dbReference>
<evidence type="ECO:0000256" key="2">
    <source>
        <dbReference type="SAM" id="SignalP"/>
    </source>
</evidence>
<dbReference type="Proteomes" id="UP000835052">
    <property type="component" value="Unassembled WGS sequence"/>
</dbReference>
<feature type="region of interest" description="Disordered" evidence="1">
    <location>
        <begin position="506"/>
        <end position="530"/>
    </location>
</feature>
<feature type="region of interest" description="Disordered" evidence="1">
    <location>
        <begin position="611"/>
        <end position="665"/>
    </location>
</feature>
<name>A0A8S1GPN4_9PELO</name>
<dbReference type="OrthoDB" id="5859672at2759"/>
<reference evidence="3" key="1">
    <citation type="submission" date="2020-10" db="EMBL/GenBank/DDBJ databases">
        <authorList>
            <person name="Kikuchi T."/>
        </authorList>
    </citation>
    <scope>NUCLEOTIDE SEQUENCE</scope>
    <source>
        <strain evidence="3">NKZ352</strain>
    </source>
</reference>
<feature type="compositionally biased region" description="Basic and acidic residues" evidence="1">
    <location>
        <begin position="401"/>
        <end position="414"/>
    </location>
</feature>
<keyword evidence="2" id="KW-0732">Signal</keyword>
<feature type="compositionally biased region" description="Low complexity" evidence="1">
    <location>
        <begin position="651"/>
        <end position="665"/>
    </location>
</feature>
<keyword evidence="4" id="KW-1185">Reference proteome</keyword>
<feature type="region of interest" description="Disordered" evidence="1">
    <location>
        <begin position="439"/>
        <end position="494"/>
    </location>
</feature>
<protein>
    <submittedName>
        <fullName evidence="3">Uncharacterized protein</fullName>
    </submittedName>
</protein>
<feature type="compositionally biased region" description="Low complexity" evidence="1">
    <location>
        <begin position="446"/>
        <end position="470"/>
    </location>
</feature>
<evidence type="ECO:0000256" key="1">
    <source>
        <dbReference type="SAM" id="MobiDB-lite"/>
    </source>
</evidence>
<sequence>MRGWLAFFLIGAVFAASPRRCRPRYLETKQAPEAFARQPRRCPTTTSQIGEEYWSTVAPDGVLRGGRTVNDFLVIPHDKNDGQHYNQSYIGFWITRTRYGPNEHYEAFGHVFIKEEAGQQKICGWFVGLNKEVVQLCSGFRILSRSSRNPNEEIPFEWAQGANLRDRDTVGFHHHRIAKYEGAGDNHQIVYGDAHVSNKRFKGVSPDVPRLTTVDNAPEFDSRVWLLKRKPQFIKTTVPKVVQQPLSPLMLYADPQTKPEPIDFGGYPYQYQYNQPQYQPSYQSYYADRNRYPNQNVQQSSEVSGEANGRPRDGFDPYANVDLRPNSGYSVGNDLRRGQDGFEEQRRQPQQAPALTKKKGGESEGSGDKIVIPYNNRNGYAVGSGVEAQREDDSYQYQDPVRQKMILDRQREEELQKERYREALRKHYEQQRIWLEKQQQPDRLASGQRSSQPVVGGVGQQNQYQPSGQQKDGRQVLESPGASSPAERDSLSQDTAASTFDVLRRGQGQDEASAPAVQQPPSVNYNVDPSRGTVHLAKVRPKTLVRDKKGNLYEQIIENGRTYYYEYIDPSSNTVQRGHDVKITGIDPNIESAMERERVNEEQLRRIIAAQRRAGNGQARPGQRGRVRPPNPSIGPFGSTRRHGRKRVRTQRSSTETPATTTGTD</sequence>
<feature type="chain" id="PRO_5035872006" evidence="2">
    <location>
        <begin position="16"/>
        <end position="665"/>
    </location>
</feature>
<feature type="region of interest" description="Disordered" evidence="1">
    <location>
        <begin position="296"/>
        <end position="414"/>
    </location>
</feature>
<gene>
    <name evidence="3" type="ORF">CAUJ_LOCUS820</name>
</gene>
<comment type="caution">
    <text evidence="3">The sequence shown here is derived from an EMBL/GenBank/DDBJ whole genome shotgun (WGS) entry which is preliminary data.</text>
</comment>
<feature type="compositionally biased region" description="Basic and acidic residues" evidence="1">
    <location>
        <begin position="334"/>
        <end position="347"/>
    </location>
</feature>
<feature type="signal peptide" evidence="2">
    <location>
        <begin position="1"/>
        <end position="15"/>
    </location>
</feature>
<dbReference type="AlphaFoldDB" id="A0A8S1GPN4"/>
<evidence type="ECO:0000313" key="3">
    <source>
        <dbReference type="EMBL" id="CAD6184901.1"/>
    </source>
</evidence>
<organism evidence="3 4">
    <name type="scientific">Caenorhabditis auriculariae</name>
    <dbReference type="NCBI Taxonomy" id="2777116"/>
    <lineage>
        <taxon>Eukaryota</taxon>
        <taxon>Metazoa</taxon>
        <taxon>Ecdysozoa</taxon>
        <taxon>Nematoda</taxon>
        <taxon>Chromadorea</taxon>
        <taxon>Rhabditida</taxon>
        <taxon>Rhabditina</taxon>
        <taxon>Rhabditomorpha</taxon>
        <taxon>Rhabditoidea</taxon>
        <taxon>Rhabditidae</taxon>
        <taxon>Peloderinae</taxon>
        <taxon>Caenorhabditis</taxon>
    </lineage>
</organism>